<sequence length="497" mass="56625">MNKVLPNPGPGLHLVRYNKRSLFTTFLLCVNVAIMPLKAYLTEPFPWLPEVRTDWNNLCDSTNHTYCKSAILAKAISFSHLLEPNESVKFTAAYDISRQSVLLNSTADGVYFLLKMPYAQYYSKETRSKALALGAGILNASEFHSVSSSLNYGSPFTYTSIWAVNSSTSAQVDVYVVSQVSSLPHAFNLFKFAFRVILSVLIIFFMYRDYYRYYYHLRRNLVCYGLNGHKGIYYIVVGDPTSIILLNPLFALCFFLDFAMSYDFFCRAVTRVCQVEDTLTFFLSALYLSRSLWFAYSGLTITSLIVKRLPGVRFHPIDPSMIALFVALFSGPITYFQSRSLFVIEFYYILLNECISIPDDCVEIGVAGLLYMFTIMILPINYGLIAPLTCYRQHIPTEVKSHLLVSINLYSFHNNHKSSEIHLGGTIYPLFLHNQKLRRHLGMSQMGADAFITYRRSDGARVRVRLTLISCVDMPLKQAKSLLSVGYVDHLNCKIHQ</sequence>
<dbReference type="Proteomes" id="UP000243217">
    <property type="component" value="Unassembled WGS sequence"/>
</dbReference>
<evidence type="ECO:0008006" key="4">
    <source>
        <dbReference type="Google" id="ProtNLM"/>
    </source>
</evidence>
<protein>
    <recommendedName>
        <fullName evidence="4">Transmembrane protein</fullName>
    </recommendedName>
</protein>
<dbReference type="AlphaFoldDB" id="A0A1V9Y4Y5"/>
<gene>
    <name evidence="2" type="ORF">THRCLA_11939</name>
</gene>
<evidence type="ECO:0000313" key="3">
    <source>
        <dbReference type="Proteomes" id="UP000243217"/>
    </source>
</evidence>
<keyword evidence="1" id="KW-0812">Transmembrane</keyword>
<feature type="non-terminal residue" evidence="2">
    <location>
        <position position="497"/>
    </location>
</feature>
<organism evidence="2 3">
    <name type="scientific">Thraustotheca clavata</name>
    <dbReference type="NCBI Taxonomy" id="74557"/>
    <lineage>
        <taxon>Eukaryota</taxon>
        <taxon>Sar</taxon>
        <taxon>Stramenopiles</taxon>
        <taxon>Oomycota</taxon>
        <taxon>Saprolegniomycetes</taxon>
        <taxon>Saprolegniales</taxon>
        <taxon>Achlyaceae</taxon>
        <taxon>Thraustotheca</taxon>
    </lineage>
</organism>
<evidence type="ECO:0000256" key="1">
    <source>
        <dbReference type="SAM" id="Phobius"/>
    </source>
</evidence>
<feature type="transmembrane region" description="Helical" evidence="1">
    <location>
        <begin position="322"/>
        <end position="349"/>
    </location>
</feature>
<keyword evidence="3" id="KW-1185">Reference proteome</keyword>
<keyword evidence="1" id="KW-1133">Transmembrane helix</keyword>
<reference evidence="2 3" key="1">
    <citation type="journal article" date="2014" name="Genome Biol. Evol.">
        <title>The secreted proteins of Achlya hypogyna and Thraustotheca clavata identify the ancestral oomycete secretome and reveal gene acquisitions by horizontal gene transfer.</title>
        <authorList>
            <person name="Misner I."/>
            <person name="Blouin N."/>
            <person name="Leonard G."/>
            <person name="Richards T.A."/>
            <person name="Lane C.E."/>
        </authorList>
    </citation>
    <scope>NUCLEOTIDE SEQUENCE [LARGE SCALE GENOMIC DNA]</scope>
    <source>
        <strain evidence="2 3">ATCC 34112</strain>
    </source>
</reference>
<name>A0A1V9Y4Y5_9STRA</name>
<feature type="transmembrane region" description="Helical" evidence="1">
    <location>
        <begin position="192"/>
        <end position="211"/>
    </location>
</feature>
<keyword evidence="1" id="KW-0472">Membrane</keyword>
<dbReference type="EMBL" id="JNBS01005130">
    <property type="protein sequence ID" value="OQR80738.1"/>
    <property type="molecule type" value="Genomic_DNA"/>
</dbReference>
<comment type="caution">
    <text evidence="2">The sequence shown here is derived from an EMBL/GenBank/DDBJ whole genome shotgun (WGS) entry which is preliminary data.</text>
</comment>
<feature type="transmembrane region" description="Helical" evidence="1">
    <location>
        <begin position="232"/>
        <end position="259"/>
    </location>
</feature>
<feature type="transmembrane region" description="Helical" evidence="1">
    <location>
        <begin position="369"/>
        <end position="391"/>
    </location>
</feature>
<evidence type="ECO:0000313" key="2">
    <source>
        <dbReference type="EMBL" id="OQR80738.1"/>
    </source>
</evidence>
<accession>A0A1V9Y4Y5</accession>
<proteinExistence type="predicted"/>